<dbReference type="Gene3D" id="3.30.450.40">
    <property type="match status" value="1"/>
</dbReference>
<feature type="domain" description="HTH iclR-type" evidence="4">
    <location>
        <begin position="29"/>
        <end position="91"/>
    </location>
</feature>
<dbReference type="EMBL" id="JACCEM010000010">
    <property type="protein sequence ID" value="NYT51171.1"/>
    <property type="molecule type" value="Genomic_DNA"/>
</dbReference>
<dbReference type="AlphaFoldDB" id="A0A853G981"/>
<name>A0A853G981_9BURK</name>
<evidence type="ECO:0000313" key="7">
    <source>
        <dbReference type="Proteomes" id="UP000559809"/>
    </source>
</evidence>
<evidence type="ECO:0000256" key="2">
    <source>
        <dbReference type="ARBA" id="ARBA00023125"/>
    </source>
</evidence>
<accession>A0A853G981</accession>
<dbReference type="PANTHER" id="PTHR30136">
    <property type="entry name" value="HELIX-TURN-HELIX TRANSCRIPTIONAL REGULATOR, ICLR FAMILY"/>
    <property type="match status" value="1"/>
</dbReference>
<dbReference type="SMART" id="SM00346">
    <property type="entry name" value="HTH_ICLR"/>
    <property type="match status" value="1"/>
</dbReference>
<evidence type="ECO:0000313" key="6">
    <source>
        <dbReference type="EMBL" id="NYT51171.1"/>
    </source>
</evidence>
<gene>
    <name evidence="6" type="ORF">H0A72_17800</name>
</gene>
<dbReference type="InterPro" id="IPR001845">
    <property type="entry name" value="HTH_ArsR_DNA-bd_dom"/>
</dbReference>
<dbReference type="SMART" id="SM00418">
    <property type="entry name" value="HTH_ARSR"/>
    <property type="match status" value="1"/>
</dbReference>
<evidence type="ECO:0000259" key="4">
    <source>
        <dbReference type="PROSITE" id="PS51077"/>
    </source>
</evidence>
<dbReference type="GO" id="GO:0003677">
    <property type="term" value="F:DNA binding"/>
    <property type="evidence" value="ECO:0007669"/>
    <property type="project" value="UniProtKB-KW"/>
</dbReference>
<evidence type="ECO:0000256" key="1">
    <source>
        <dbReference type="ARBA" id="ARBA00023015"/>
    </source>
</evidence>
<organism evidence="6 7">
    <name type="scientific">Parapusillimonas granuli</name>
    <dbReference type="NCBI Taxonomy" id="380911"/>
    <lineage>
        <taxon>Bacteria</taxon>
        <taxon>Pseudomonadati</taxon>
        <taxon>Pseudomonadota</taxon>
        <taxon>Betaproteobacteria</taxon>
        <taxon>Burkholderiales</taxon>
        <taxon>Alcaligenaceae</taxon>
        <taxon>Parapusillimonas</taxon>
    </lineage>
</organism>
<dbReference type="PROSITE" id="PS51077">
    <property type="entry name" value="HTH_ICLR"/>
    <property type="match status" value="1"/>
</dbReference>
<dbReference type="SUPFAM" id="SSF46785">
    <property type="entry name" value="Winged helix' DNA-binding domain"/>
    <property type="match status" value="1"/>
</dbReference>
<dbReference type="CDD" id="cd00090">
    <property type="entry name" value="HTH_ARSR"/>
    <property type="match status" value="1"/>
</dbReference>
<comment type="caution">
    <text evidence="6">The sequence shown here is derived from an EMBL/GenBank/DDBJ whole genome shotgun (WGS) entry which is preliminary data.</text>
</comment>
<dbReference type="SUPFAM" id="SSF55781">
    <property type="entry name" value="GAF domain-like"/>
    <property type="match status" value="1"/>
</dbReference>
<dbReference type="InterPro" id="IPR029016">
    <property type="entry name" value="GAF-like_dom_sf"/>
</dbReference>
<dbReference type="FunFam" id="1.10.10.10:FF:000056">
    <property type="entry name" value="IclR family transcriptional regulator"/>
    <property type="match status" value="1"/>
</dbReference>
<dbReference type="RefSeq" id="WP_180157796.1">
    <property type="nucleotide sequence ID" value="NZ_JACCEM010000010.1"/>
</dbReference>
<dbReference type="InterPro" id="IPR036388">
    <property type="entry name" value="WH-like_DNA-bd_sf"/>
</dbReference>
<keyword evidence="2" id="KW-0238">DNA-binding</keyword>
<dbReference type="Pfam" id="PF09339">
    <property type="entry name" value="HTH_IclR"/>
    <property type="match status" value="1"/>
</dbReference>
<dbReference type="PANTHER" id="PTHR30136:SF8">
    <property type="entry name" value="TRANSCRIPTIONAL REGULATORY PROTEIN"/>
    <property type="match status" value="1"/>
</dbReference>
<evidence type="ECO:0000256" key="3">
    <source>
        <dbReference type="ARBA" id="ARBA00023163"/>
    </source>
</evidence>
<reference evidence="6 7" key="1">
    <citation type="submission" date="2020-07" db="EMBL/GenBank/DDBJ databases">
        <title>Taxonomic revisions and descriptions of new bacterial species based on genomic comparisons in the high-G+C-content subgroup of the family Alcaligenaceae.</title>
        <authorList>
            <person name="Szabo A."/>
            <person name="Felfoldi T."/>
        </authorList>
    </citation>
    <scope>NUCLEOTIDE SEQUENCE [LARGE SCALE GENOMIC DNA]</scope>
    <source>
        <strain evidence="6 7">LMG 24012</strain>
    </source>
</reference>
<keyword evidence="1" id="KW-0805">Transcription regulation</keyword>
<keyword evidence="3" id="KW-0804">Transcription</keyword>
<sequence>MDENVEIKADMPGADIVALGEKPKKLNSVEAVKVAVRIMDELALAHRSMGVTELADALGETKPRVHRHLSTLKEMGLIEQDNQTERYRLGWRVFQLGEAAGTQFDLRSRAEPYLLRVRDTLRETAVLAVPINAQPMVISTADNIYARICISVKPGNRPLPHCSAVGRVTLAFAKPAQQEELLARPLLPETERSLVDKDELRQRLVLIREQMYDVCDSEMLLGVNTVAVPIFRDGDRLAGILAIVGSIQHIPSPPLRQQVEVLQDCAAELSAQLSGTAYEVWKVRKQARQRMAELR</sequence>
<dbReference type="GO" id="GO:0003700">
    <property type="term" value="F:DNA-binding transcription factor activity"/>
    <property type="evidence" value="ECO:0007669"/>
    <property type="project" value="InterPro"/>
</dbReference>
<dbReference type="GO" id="GO:0045892">
    <property type="term" value="P:negative regulation of DNA-templated transcription"/>
    <property type="evidence" value="ECO:0007669"/>
    <property type="project" value="TreeGrafter"/>
</dbReference>
<dbReference type="InterPro" id="IPR005471">
    <property type="entry name" value="Tscrpt_reg_IclR_N"/>
</dbReference>
<dbReference type="Pfam" id="PF01614">
    <property type="entry name" value="IclR_C"/>
    <property type="match status" value="1"/>
</dbReference>
<dbReference type="InterPro" id="IPR036390">
    <property type="entry name" value="WH_DNA-bd_sf"/>
</dbReference>
<dbReference type="InterPro" id="IPR014757">
    <property type="entry name" value="Tscrpt_reg_IclR_C"/>
</dbReference>
<protein>
    <submittedName>
        <fullName evidence="6">IclR family transcriptional regulator</fullName>
    </submittedName>
</protein>
<keyword evidence="7" id="KW-1185">Reference proteome</keyword>
<proteinExistence type="predicted"/>
<dbReference type="Gene3D" id="1.10.10.10">
    <property type="entry name" value="Winged helix-like DNA-binding domain superfamily/Winged helix DNA-binding domain"/>
    <property type="match status" value="1"/>
</dbReference>
<dbReference type="Proteomes" id="UP000559809">
    <property type="component" value="Unassembled WGS sequence"/>
</dbReference>
<feature type="domain" description="IclR-ED" evidence="5">
    <location>
        <begin position="92"/>
        <end position="275"/>
    </location>
</feature>
<dbReference type="InterPro" id="IPR011991">
    <property type="entry name" value="ArsR-like_HTH"/>
</dbReference>
<dbReference type="InterPro" id="IPR050707">
    <property type="entry name" value="HTH_MetabolicPath_Reg"/>
</dbReference>
<dbReference type="PROSITE" id="PS51078">
    <property type="entry name" value="ICLR_ED"/>
    <property type="match status" value="1"/>
</dbReference>
<evidence type="ECO:0000259" key="5">
    <source>
        <dbReference type="PROSITE" id="PS51078"/>
    </source>
</evidence>